<evidence type="ECO:0000256" key="5">
    <source>
        <dbReference type="RuleBase" id="RU004003"/>
    </source>
</evidence>
<sequence>MSLCRRWRLGRRNARARRAACWVVSLLLAAVLHALPATGYAAEDILLEVGQTHVLPAPGLSRIAVGSGQVVQAQAVDGKEVILFARKEGVSSVHVWTGRQGAKAYTLRVMPAGFGRMRAEVEQLLASMPQLRFSVVGHQIVIEGSGLTDDHKQRIAALAARYPEVLDLTGDVGWEQMVLLDVQVVEIPRTRLWELGLNWETGADTAGGVTHAGPWGAVQWLGVHASLGARLQALAQRGEAVFLARPRLLARSGSSASFLAGGEVPYPGADSDGKGTTVFKPYGVGLTITPRIDPRGTIRSRIEVEASSIDPTLTVAAGPAMRTRRAATEFNLPSGQTLVLGGFLGRERTQHTRGLPWLSELPVIGALFGGRREQTRDTELAIFVTPTIVKPDDPALAGEALRGRQLLHRAFPEPPDMLSEISGPVQGGRKPAWSRSQWSSAGAEANHALPGGPTP</sequence>
<dbReference type="InterPro" id="IPR004846">
    <property type="entry name" value="T2SS/T3SS_dom"/>
</dbReference>
<reference evidence="10 11" key="1">
    <citation type="submission" date="2014-03" db="EMBL/GenBank/DDBJ databases">
        <title>Genome sequence of Bordetella hinzii.</title>
        <authorList>
            <person name="Register K."/>
            <person name="Harvill E."/>
            <person name="Goodfield L.L."/>
            <person name="Ivanov Y.V."/>
            <person name="Meyer J.A."/>
            <person name="Muse S.J."/>
            <person name="Jacobs N."/>
            <person name="Bendor L."/>
            <person name="Smallridge W.E."/>
            <person name="Brinkac L.M."/>
            <person name="Sanka R."/>
            <person name="Kim M."/>
            <person name="Losada L."/>
        </authorList>
    </citation>
    <scope>NUCLEOTIDE SEQUENCE [LARGE SCALE GENOMIC DNA]</scope>
    <source>
        <strain evidence="10 11">OH87 BAL007II</strain>
    </source>
</reference>
<comment type="function">
    <text evidence="3">Required for type IV pilus biogenesis and competence. Could function as a pore for exit of the pilus but also as a channel for entry of heme and antimicrobial agents and uptake of transforming DNA.</text>
</comment>
<proteinExistence type="inferred from homology"/>
<dbReference type="GeneID" id="92993238"/>
<dbReference type="PANTHER" id="PTHR30332:SF17">
    <property type="entry name" value="TYPE IV PILIATION SYSTEM PROTEIN DR_0774-RELATED"/>
    <property type="match status" value="1"/>
</dbReference>
<comment type="similarity">
    <text evidence="5">Belongs to the bacterial secretin family.</text>
</comment>
<feature type="region of interest" description="Disordered" evidence="6">
    <location>
        <begin position="413"/>
        <end position="455"/>
    </location>
</feature>
<dbReference type="InterPro" id="IPR050810">
    <property type="entry name" value="Bact_Secretion_Sys_Channel"/>
</dbReference>
<evidence type="ECO:0000256" key="2">
    <source>
        <dbReference type="ARBA" id="ARBA00023287"/>
    </source>
</evidence>
<comment type="subunit">
    <text evidence="4">Homododecamer. Tetramer of trimer.</text>
</comment>
<feature type="domain" description="Type II/III secretion system secretin-like" evidence="8">
    <location>
        <begin position="233"/>
        <end position="390"/>
    </location>
</feature>
<comment type="caution">
    <text evidence="10">The sequence shown here is derived from an EMBL/GenBank/DDBJ whole genome shotgun (WGS) entry which is preliminary data.</text>
</comment>
<gene>
    <name evidence="10" type="ORF">L544_1026</name>
</gene>
<dbReference type="Proteomes" id="UP000025748">
    <property type="component" value="Unassembled WGS sequence"/>
</dbReference>
<dbReference type="Pfam" id="PF00263">
    <property type="entry name" value="Secretin"/>
    <property type="match status" value="1"/>
</dbReference>
<feature type="chain" id="PRO_5047404890" description="Type IV pilus biogenesis and competence protein PilQ" evidence="7">
    <location>
        <begin position="42"/>
        <end position="455"/>
    </location>
</feature>
<evidence type="ECO:0000256" key="4">
    <source>
        <dbReference type="ARBA" id="ARBA00025897"/>
    </source>
</evidence>
<evidence type="ECO:0000256" key="3">
    <source>
        <dbReference type="ARBA" id="ARBA00024678"/>
    </source>
</evidence>
<dbReference type="EMBL" id="JHEM01000010">
    <property type="protein sequence ID" value="KCB25101.1"/>
    <property type="molecule type" value="Genomic_DNA"/>
</dbReference>
<evidence type="ECO:0000313" key="11">
    <source>
        <dbReference type="Proteomes" id="UP000025748"/>
    </source>
</evidence>
<evidence type="ECO:0000259" key="9">
    <source>
        <dbReference type="Pfam" id="PF13629"/>
    </source>
</evidence>
<keyword evidence="2" id="KW-0178">Competence</keyword>
<evidence type="ECO:0000256" key="6">
    <source>
        <dbReference type="SAM" id="MobiDB-lite"/>
    </source>
</evidence>
<dbReference type="PROSITE" id="PS00875">
    <property type="entry name" value="T2SP_D"/>
    <property type="match status" value="1"/>
</dbReference>
<feature type="signal peptide" evidence="7">
    <location>
        <begin position="1"/>
        <end position="41"/>
    </location>
</feature>
<name>A0ABR4R3S9_9BORD</name>
<dbReference type="PANTHER" id="PTHR30332">
    <property type="entry name" value="PROBABLE GENERAL SECRETION PATHWAY PROTEIN D"/>
    <property type="match status" value="1"/>
</dbReference>
<evidence type="ECO:0000259" key="8">
    <source>
        <dbReference type="Pfam" id="PF00263"/>
    </source>
</evidence>
<protein>
    <recommendedName>
        <fullName evidence="1">Type IV pilus biogenesis and competence protein PilQ</fullName>
    </recommendedName>
</protein>
<accession>A0ABR4R3S9</accession>
<evidence type="ECO:0000256" key="1">
    <source>
        <dbReference type="ARBA" id="ARBA00014124"/>
    </source>
</evidence>
<dbReference type="InterPro" id="IPR001775">
    <property type="entry name" value="GspD/PilQ"/>
</dbReference>
<feature type="domain" description="Pilus formation protein N-terminal" evidence="9">
    <location>
        <begin position="42"/>
        <end position="109"/>
    </location>
</feature>
<evidence type="ECO:0000313" key="10">
    <source>
        <dbReference type="EMBL" id="KCB25101.1"/>
    </source>
</evidence>
<evidence type="ECO:0000256" key="7">
    <source>
        <dbReference type="SAM" id="SignalP"/>
    </source>
</evidence>
<dbReference type="RefSeq" id="WP_080700969.1">
    <property type="nucleotide sequence ID" value="NZ_JHEM01000010.1"/>
</dbReference>
<keyword evidence="7" id="KW-0732">Signal</keyword>
<dbReference type="InterPro" id="IPR004845">
    <property type="entry name" value="T2SS_GspD_CS"/>
</dbReference>
<dbReference type="PRINTS" id="PR00811">
    <property type="entry name" value="BCTERIALGSPD"/>
</dbReference>
<dbReference type="InterPro" id="IPR032789">
    <property type="entry name" value="T2SS-T3SS_pil_N"/>
</dbReference>
<organism evidence="10 11">
    <name type="scientific">Bordetella hinzii OH87 BAL007II</name>
    <dbReference type="NCBI Taxonomy" id="1331262"/>
    <lineage>
        <taxon>Bacteria</taxon>
        <taxon>Pseudomonadati</taxon>
        <taxon>Pseudomonadota</taxon>
        <taxon>Betaproteobacteria</taxon>
        <taxon>Burkholderiales</taxon>
        <taxon>Alcaligenaceae</taxon>
        <taxon>Bordetella</taxon>
    </lineage>
</organism>
<dbReference type="Pfam" id="PF13629">
    <property type="entry name" value="T2SS-T3SS_pil_N"/>
    <property type="match status" value="1"/>
</dbReference>
<keyword evidence="11" id="KW-1185">Reference proteome</keyword>